<sequence length="78" mass="8198">MDVVWRRSHGGRLLHALPGRVDGGAAAVPGTALCGARVDVDLRHDPVAEAARERCRRCANLLASATGRLPDAAPGMLF</sequence>
<keyword evidence="2" id="KW-1185">Reference proteome</keyword>
<evidence type="ECO:0000313" key="1">
    <source>
        <dbReference type="EMBL" id="GAA4977872.1"/>
    </source>
</evidence>
<comment type="caution">
    <text evidence="1">The sequence shown here is derived from an EMBL/GenBank/DDBJ whole genome shotgun (WGS) entry which is preliminary data.</text>
</comment>
<evidence type="ECO:0000313" key="2">
    <source>
        <dbReference type="Proteomes" id="UP001501195"/>
    </source>
</evidence>
<gene>
    <name evidence="1" type="ORF">GCM10023225_18080</name>
</gene>
<name>A0ABP9HSY8_9ACTN</name>
<dbReference type="Proteomes" id="UP001501195">
    <property type="component" value="Unassembled WGS sequence"/>
</dbReference>
<accession>A0ABP9HSY8</accession>
<reference evidence="2" key="1">
    <citation type="journal article" date="2019" name="Int. J. Syst. Evol. Microbiol.">
        <title>The Global Catalogue of Microorganisms (GCM) 10K type strain sequencing project: providing services to taxonomists for standard genome sequencing and annotation.</title>
        <authorList>
            <consortium name="The Broad Institute Genomics Platform"/>
            <consortium name="The Broad Institute Genome Sequencing Center for Infectious Disease"/>
            <person name="Wu L."/>
            <person name="Ma J."/>
        </authorList>
    </citation>
    <scope>NUCLEOTIDE SEQUENCE [LARGE SCALE GENOMIC DNA]</scope>
    <source>
        <strain evidence="2">JCM 18126</strain>
    </source>
</reference>
<dbReference type="EMBL" id="BAABIL010000247">
    <property type="protein sequence ID" value="GAA4977872.1"/>
    <property type="molecule type" value="Genomic_DNA"/>
</dbReference>
<protein>
    <submittedName>
        <fullName evidence="1">Uncharacterized protein</fullName>
    </submittedName>
</protein>
<proteinExistence type="predicted"/>
<dbReference type="RefSeq" id="WP_345712152.1">
    <property type="nucleotide sequence ID" value="NZ_BAABIL010000247.1"/>
</dbReference>
<organism evidence="1 2">
    <name type="scientific">Kineococcus glutinatus</name>
    <dbReference type="NCBI Taxonomy" id="1070872"/>
    <lineage>
        <taxon>Bacteria</taxon>
        <taxon>Bacillati</taxon>
        <taxon>Actinomycetota</taxon>
        <taxon>Actinomycetes</taxon>
        <taxon>Kineosporiales</taxon>
        <taxon>Kineosporiaceae</taxon>
        <taxon>Kineococcus</taxon>
    </lineage>
</organism>